<name>A0ABV9QVI3_9GAMM</name>
<keyword evidence="2" id="KW-1185">Reference proteome</keyword>
<proteinExistence type="predicted"/>
<dbReference type="EMBL" id="JBHSHD010000007">
    <property type="protein sequence ID" value="MFC4820634.1"/>
    <property type="molecule type" value="Genomic_DNA"/>
</dbReference>
<evidence type="ECO:0000313" key="2">
    <source>
        <dbReference type="Proteomes" id="UP001595886"/>
    </source>
</evidence>
<gene>
    <name evidence="1" type="ORF">ACFO6Q_09875</name>
</gene>
<evidence type="ECO:0000313" key="1">
    <source>
        <dbReference type="EMBL" id="MFC4820634.1"/>
    </source>
</evidence>
<reference evidence="2" key="1">
    <citation type="journal article" date="2019" name="Int. J. Syst. Evol. Microbiol.">
        <title>The Global Catalogue of Microorganisms (GCM) 10K type strain sequencing project: providing services to taxonomists for standard genome sequencing and annotation.</title>
        <authorList>
            <consortium name="The Broad Institute Genomics Platform"/>
            <consortium name="The Broad Institute Genome Sequencing Center for Infectious Disease"/>
            <person name="Wu L."/>
            <person name="Ma J."/>
        </authorList>
    </citation>
    <scope>NUCLEOTIDE SEQUENCE [LARGE SCALE GENOMIC DNA]</scope>
    <source>
        <strain evidence="2">CCUG 30340</strain>
    </source>
</reference>
<protein>
    <submittedName>
        <fullName evidence="1">Uncharacterized protein</fullName>
    </submittedName>
</protein>
<dbReference type="Proteomes" id="UP001595886">
    <property type="component" value="Unassembled WGS sequence"/>
</dbReference>
<sequence length="119" mass="12677">MIVTAFGLLAAASLQMARFGPHQNVVVERIHDQPAISAYGDAHVVRLRGSAAQFAQCVAGIRSGQATQCTFAHSGSLDFRPIDGGNYQFRFNDALKANVVDFVVDANGLKNALDAMANI</sequence>
<comment type="caution">
    <text evidence="1">The sequence shown here is derived from an EMBL/GenBank/DDBJ whole genome shotgun (WGS) entry which is preliminary data.</text>
</comment>
<dbReference type="RefSeq" id="WP_380020511.1">
    <property type="nucleotide sequence ID" value="NZ_JBHSHD010000007.1"/>
</dbReference>
<organism evidence="1 2">
    <name type="scientific">Dokdonella ginsengisoli</name>
    <dbReference type="NCBI Taxonomy" id="363846"/>
    <lineage>
        <taxon>Bacteria</taxon>
        <taxon>Pseudomonadati</taxon>
        <taxon>Pseudomonadota</taxon>
        <taxon>Gammaproteobacteria</taxon>
        <taxon>Lysobacterales</taxon>
        <taxon>Rhodanobacteraceae</taxon>
        <taxon>Dokdonella</taxon>
    </lineage>
</organism>
<accession>A0ABV9QVI3</accession>